<dbReference type="CDD" id="cd00118">
    <property type="entry name" value="LysM"/>
    <property type="match status" value="1"/>
</dbReference>
<organism evidence="3 4">
    <name type="scientific">Desulforamulus ruminis (strain ATCC 23193 / DSM 2154 / NCIMB 8452 / DL)</name>
    <name type="common">Desulfotomaculum ruminis</name>
    <dbReference type="NCBI Taxonomy" id="696281"/>
    <lineage>
        <taxon>Bacteria</taxon>
        <taxon>Bacillati</taxon>
        <taxon>Bacillota</taxon>
        <taxon>Clostridia</taxon>
        <taxon>Eubacteriales</taxon>
        <taxon>Peptococcaceae</taxon>
        <taxon>Desulforamulus</taxon>
    </lineage>
</organism>
<dbReference type="Proteomes" id="UP000009234">
    <property type="component" value="Chromosome"/>
</dbReference>
<feature type="domain" description="LysM" evidence="2">
    <location>
        <begin position="108"/>
        <end position="155"/>
    </location>
</feature>
<dbReference type="STRING" id="696281.Desru_1273"/>
<evidence type="ECO:0000313" key="4">
    <source>
        <dbReference type="Proteomes" id="UP000009234"/>
    </source>
</evidence>
<dbReference type="InterPro" id="IPR036779">
    <property type="entry name" value="LysM_dom_sf"/>
</dbReference>
<dbReference type="KEGG" id="dru:Desru_1273"/>
<accession>F6DNV2</accession>
<dbReference type="OrthoDB" id="1807484at2"/>
<dbReference type="SUPFAM" id="SSF54106">
    <property type="entry name" value="LysM domain"/>
    <property type="match status" value="1"/>
</dbReference>
<protein>
    <submittedName>
        <fullName evidence="3">Peptidoglycan-binding lysin domain protein</fullName>
    </submittedName>
</protein>
<evidence type="ECO:0000256" key="1">
    <source>
        <dbReference type="SAM" id="Phobius"/>
    </source>
</evidence>
<dbReference type="Gene3D" id="3.10.350.10">
    <property type="entry name" value="LysM domain"/>
    <property type="match status" value="1"/>
</dbReference>
<proteinExistence type="predicted"/>
<gene>
    <name evidence="3" type="ordered locus">Desru_1273</name>
</gene>
<dbReference type="HOGENOM" id="CLU_1608220_0_0_9"/>
<keyword evidence="1" id="KW-1133">Transmembrane helix</keyword>
<reference evidence="3 4" key="2">
    <citation type="journal article" date="2012" name="Stand. Genomic Sci.">
        <title>Complete genome sequence of the sulfate-reducing firmicute Desulfotomaculum ruminis type strain (DL(T)).</title>
        <authorList>
            <person name="Spring S."/>
            <person name="Visser M."/>
            <person name="Lu M."/>
            <person name="Copeland A."/>
            <person name="Lapidus A."/>
            <person name="Lucas S."/>
            <person name="Cheng J.F."/>
            <person name="Han C."/>
            <person name="Tapia R."/>
            <person name="Goodwin L.A."/>
            <person name="Pitluck S."/>
            <person name="Ivanova N."/>
            <person name="Land M."/>
            <person name="Hauser L."/>
            <person name="Larimer F."/>
            <person name="Rohde M."/>
            <person name="Goker M."/>
            <person name="Detter J.C."/>
            <person name="Kyrpides N.C."/>
            <person name="Woyke T."/>
            <person name="Schaap P.J."/>
            <person name="Plugge C.M."/>
            <person name="Muyzer G."/>
            <person name="Kuever J."/>
            <person name="Pereira I.A."/>
            <person name="Parshina S.N."/>
            <person name="Bernier-Latmani R."/>
            <person name="Stams A.J."/>
            <person name="Klenk H.P."/>
        </authorList>
    </citation>
    <scope>NUCLEOTIDE SEQUENCE [LARGE SCALE GENOMIC DNA]</scope>
    <source>
        <strain evidence="4">ATCC 23193 / DSM 2154 / NCIB 8452 / DL</strain>
    </source>
</reference>
<sequence>MRKISVEGKTVKELEKYLIAGKINGNKDFKDLFSQWRFWLLVLLLGVIIYLVYAHWNVRQESKILYSELSQLKVENTTLKERIAAAEMARAGEQASPQAPQTDPSPYIYHTIQKGDSFAVISNRYYRTEVFASDLAKFNGIPKQTRLQVGQIIRVPKEPDPAWKK</sequence>
<dbReference type="InterPro" id="IPR018392">
    <property type="entry name" value="LysM"/>
</dbReference>
<dbReference type="AlphaFoldDB" id="F6DNV2"/>
<keyword evidence="1" id="KW-0812">Transmembrane</keyword>
<keyword evidence="4" id="KW-1185">Reference proteome</keyword>
<dbReference type="SMART" id="SM00257">
    <property type="entry name" value="LysM"/>
    <property type="match status" value="1"/>
</dbReference>
<dbReference type="EMBL" id="CP002780">
    <property type="protein sequence ID" value="AEG59547.1"/>
    <property type="molecule type" value="Genomic_DNA"/>
</dbReference>
<feature type="transmembrane region" description="Helical" evidence="1">
    <location>
        <begin position="36"/>
        <end position="56"/>
    </location>
</feature>
<dbReference type="PROSITE" id="PS51782">
    <property type="entry name" value="LYSM"/>
    <property type="match status" value="1"/>
</dbReference>
<reference evidence="4" key="1">
    <citation type="submission" date="2011-05" db="EMBL/GenBank/DDBJ databases">
        <title>Complete sequence of Desulfotomaculum ruminis DSM 2154.</title>
        <authorList>
            <person name="Lucas S."/>
            <person name="Copeland A."/>
            <person name="Lapidus A."/>
            <person name="Cheng J.-F."/>
            <person name="Goodwin L."/>
            <person name="Pitluck S."/>
            <person name="Lu M."/>
            <person name="Detter J.C."/>
            <person name="Han C."/>
            <person name="Tapia R."/>
            <person name="Land M."/>
            <person name="Hauser L."/>
            <person name="Kyrpides N."/>
            <person name="Ivanova N."/>
            <person name="Mikhailova N."/>
            <person name="Pagani I."/>
            <person name="Stams A.J.M."/>
            <person name="Plugge C.M."/>
            <person name="Muyzer G."/>
            <person name="Kuever J."/>
            <person name="Parshina S.N."/>
            <person name="Ivanova A.E."/>
            <person name="Nazina T.N."/>
            <person name="Brambilla E."/>
            <person name="Spring S."/>
            <person name="Klenk H.-P."/>
            <person name="Woyke T."/>
        </authorList>
    </citation>
    <scope>NUCLEOTIDE SEQUENCE [LARGE SCALE GENOMIC DNA]</scope>
    <source>
        <strain evidence="4">ATCC 23193 / DSM 2154 / NCIB 8452 / DL</strain>
    </source>
</reference>
<dbReference type="RefSeq" id="WP_013841318.1">
    <property type="nucleotide sequence ID" value="NC_015589.1"/>
</dbReference>
<keyword evidence="1" id="KW-0472">Membrane</keyword>
<evidence type="ECO:0000259" key="2">
    <source>
        <dbReference type="PROSITE" id="PS51782"/>
    </source>
</evidence>
<evidence type="ECO:0000313" key="3">
    <source>
        <dbReference type="EMBL" id="AEG59547.1"/>
    </source>
</evidence>
<name>F6DNV2_DESRL</name>
<dbReference type="Pfam" id="PF01476">
    <property type="entry name" value="LysM"/>
    <property type="match status" value="1"/>
</dbReference>